<dbReference type="Proteomes" id="UP000555103">
    <property type="component" value="Unassembled WGS sequence"/>
</dbReference>
<accession>A0A840CKA9</accession>
<sequence length="281" mass="32819">MKRDLRRIFDKSFKVCCLVVTLIVGVISLLDVAGYQTSLFNICLFIGIPVVLVFIYFFIKDSSINDTIYDPELLDENSGFSISYDTKDDCRFLNQNTQRVFGSDFIDDAVAESWRRVNPKGFLCLKDSSKNIWAGLTLLSIEPKCFKFFKDGIIKESDIDYESLNSFEESFDFNDLYITLIIVIKAPYVRKRHALPIMIWGFFEYLKKNYYSENGKKYTLYALPINQDSENLLINFGFTVYPNLQRKDKHRLYYLELTSENLERASSRVPDYSKKCKLDID</sequence>
<gene>
    <name evidence="2" type="ORF">GGR21_000988</name>
</gene>
<dbReference type="AlphaFoldDB" id="A0A840CKA9"/>
<dbReference type="EMBL" id="JACIEP010000003">
    <property type="protein sequence ID" value="MBB4035099.1"/>
    <property type="molecule type" value="Genomic_DNA"/>
</dbReference>
<proteinExistence type="predicted"/>
<name>A0A840CKA9_9BACT</name>
<keyword evidence="1" id="KW-1133">Transmembrane helix</keyword>
<keyword evidence="3" id="KW-1185">Reference proteome</keyword>
<protein>
    <submittedName>
        <fullName evidence="2">Uncharacterized protein</fullName>
    </submittedName>
</protein>
<evidence type="ECO:0000256" key="1">
    <source>
        <dbReference type="SAM" id="Phobius"/>
    </source>
</evidence>
<dbReference type="RefSeq" id="WP_183306048.1">
    <property type="nucleotide sequence ID" value="NZ_JACIEP010000003.1"/>
</dbReference>
<reference evidence="2 3" key="1">
    <citation type="submission" date="2020-08" db="EMBL/GenBank/DDBJ databases">
        <title>Genomic Encyclopedia of Type Strains, Phase IV (KMG-IV): sequencing the most valuable type-strain genomes for metagenomic binning, comparative biology and taxonomic classification.</title>
        <authorList>
            <person name="Goeker M."/>
        </authorList>
    </citation>
    <scope>NUCLEOTIDE SEQUENCE [LARGE SCALE GENOMIC DNA]</scope>
    <source>
        <strain evidence="2 3">DSM 104969</strain>
    </source>
</reference>
<feature type="transmembrane region" description="Helical" evidence="1">
    <location>
        <begin position="39"/>
        <end position="59"/>
    </location>
</feature>
<comment type="caution">
    <text evidence="2">The sequence shown here is derived from an EMBL/GenBank/DDBJ whole genome shotgun (WGS) entry which is preliminary data.</text>
</comment>
<evidence type="ECO:0000313" key="2">
    <source>
        <dbReference type="EMBL" id="MBB4035099.1"/>
    </source>
</evidence>
<keyword evidence="1" id="KW-0812">Transmembrane</keyword>
<feature type="transmembrane region" description="Helical" evidence="1">
    <location>
        <begin position="12"/>
        <end position="33"/>
    </location>
</feature>
<evidence type="ECO:0000313" key="3">
    <source>
        <dbReference type="Proteomes" id="UP000555103"/>
    </source>
</evidence>
<organism evidence="2 3">
    <name type="scientific">Dysgonomonas hofstadii</name>
    <dbReference type="NCBI Taxonomy" id="637886"/>
    <lineage>
        <taxon>Bacteria</taxon>
        <taxon>Pseudomonadati</taxon>
        <taxon>Bacteroidota</taxon>
        <taxon>Bacteroidia</taxon>
        <taxon>Bacteroidales</taxon>
        <taxon>Dysgonomonadaceae</taxon>
        <taxon>Dysgonomonas</taxon>
    </lineage>
</organism>
<keyword evidence="1" id="KW-0472">Membrane</keyword>